<keyword evidence="1" id="KW-0812">Transmembrane</keyword>
<evidence type="ECO:0000313" key="4">
    <source>
        <dbReference type="Proteomes" id="UP000236454"/>
    </source>
</evidence>
<accession>A0A1I6Y5S5</accession>
<dbReference type="OrthoDB" id="1437824at2"/>
<keyword evidence="1" id="KW-0472">Membrane</keyword>
<name>A0A1I6Y5S5_9FLAO</name>
<dbReference type="AlphaFoldDB" id="A0A1I6Y5S5"/>
<keyword evidence="1" id="KW-1133">Transmembrane helix</keyword>
<sequence>MKILLFSQQIIETMVFKSRIDTFFAGLMFLLLALFVWVFYMEVIQPDSPESFVGSICLGITMLCILWFSLTCKYTLENNVLRYSWGPMKGSLLINTITHIERNTMLWSGIRPATARKGLVIKYEKYNEIYISPKNEDEFIQELLKRNAGIIVTQKQ</sequence>
<reference evidence="3 4" key="1">
    <citation type="submission" date="2016-10" db="EMBL/GenBank/DDBJ databases">
        <authorList>
            <person name="de Groot N.N."/>
        </authorList>
    </citation>
    <scope>NUCLEOTIDE SEQUENCE [LARGE SCALE GENOMIC DNA]</scope>
    <source>
        <strain evidence="3 4">CGMCC 1.7005</strain>
    </source>
</reference>
<dbReference type="Proteomes" id="UP000236454">
    <property type="component" value="Unassembled WGS sequence"/>
</dbReference>
<evidence type="ECO:0000313" key="3">
    <source>
        <dbReference type="EMBL" id="SFT45757.1"/>
    </source>
</evidence>
<dbReference type="STRING" id="477690.SAMN05216474_0672"/>
<keyword evidence="4" id="KW-1185">Reference proteome</keyword>
<organism evidence="3 4">
    <name type="scientific">Lishizhenia tianjinensis</name>
    <dbReference type="NCBI Taxonomy" id="477690"/>
    <lineage>
        <taxon>Bacteria</taxon>
        <taxon>Pseudomonadati</taxon>
        <taxon>Bacteroidota</taxon>
        <taxon>Flavobacteriia</taxon>
        <taxon>Flavobacteriales</taxon>
        <taxon>Crocinitomicaceae</taxon>
        <taxon>Lishizhenia</taxon>
    </lineage>
</organism>
<dbReference type="RefSeq" id="WP_090246313.1">
    <property type="nucleotide sequence ID" value="NZ_FPAS01000001.1"/>
</dbReference>
<evidence type="ECO:0000259" key="2">
    <source>
        <dbReference type="Pfam" id="PF06713"/>
    </source>
</evidence>
<dbReference type="Pfam" id="PF06713">
    <property type="entry name" value="bPH_4"/>
    <property type="match status" value="1"/>
</dbReference>
<gene>
    <name evidence="3" type="ORF">SAMN05216474_0672</name>
</gene>
<dbReference type="GO" id="GO:0030153">
    <property type="term" value="P:bacteriocin immunity"/>
    <property type="evidence" value="ECO:0007669"/>
    <property type="project" value="InterPro"/>
</dbReference>
<proteinExistence type="predicted"/>
<protein>
    <submittedName>
        <fullName evidence="3">PH domain-containing protein</fullName>
    </submittedName>
</protein>
<feature type="transmembrane region" description="Helical" evidence="1">
    <location>
        <begin position="20"/>
        <end position="40"/>
    </location>
</feature>
<feature type="domain" description="Uncharacterized protein YyaB-like PH" evidence="2">
    <location>
        <begin position="72"/>
        <end position="147"/>
    </location>
</feature>
<dbReference type="InterPro" id="IPR009589">
    <property type="entry name" value="PH_YyaB-like"/>
</dbReference>
<feature type="transmembrane region" description="Helical" evidence="1">
    <location>
        <begin position="52"/>
        <end position="72"/>
    </location>
</feature>
<evidence type="ECO:0000256" key="1">
    <source>
        <dbReference type="SAM" id="Phobius"/>
    </source>
</evidence>
<dbReference type="EMBL" id="FPAS01000001">
    <property type="protein sequence ID" value="SFT45757.1"/>
    <property type="molecule type" value="Genomic_DNA"/>
</dbReference>